<evidence type="ECO:0000313" key="2">
    <source>
        <dbReference type="EMBL" id="OGF10321.1"/>
    </source>
</evidence>
<feature type="domain" description="DUF559" evidence="1">
    <location>
        <begin position="16"/>
        <end position="118"/>
    </location>
</feature>
<dbReference type="Proteomes" id="UP000177230">
    <property type="component" value="Unassembled WGS sequence"/>
</dbReference>
<protein>
    <recommendedName>
        <fullName evidence="1">DUF559 domain-containing protein</fullName>
    </recommendedName>
</protein>
<sequence>MPTGLIRLQKVSSDKLKLAKWMRSNMTLAENCFWNGVKTDKFMGLHFRRQQIIHGFIADFYCEALNLVVEVDGGIHEQQKDCDQLRTKIINRYGIKVIRFSNEEVLNKSDWVMRKIKEYAET</sequence>
<dbReference type="Pfam" id="PF04480">
    <property type="entry name" value="DUF559"/>
    <property type="match status" value="1"/>
</dbReference>
<organism evidence="2 3">
    <name type="scientific">Candidatus Edwardsbacteria bacterium GWF2_54_11</name>
    <dbReference type="NCBI Taxonomy" id="1817851"/>
    <lineage>
        <taxon>Bacteria</taxon>
        <taxon>Candidatus Edwardsiibacteriota</taxon>
    </lineage>
</organism>
<reference evidence="2 3" key="1">
    <citation type="journal article" date="2016" name="Nat. Commun.">
        <title>Thousands of microbial genomes shed light on interconnected biogeochemical processes in an aquifer system.</title>
        <authorList>
            <person name="Anantharaman K."/>
            <person name="Brown C.T."/>
            <person name="Hug L.A."/>
            <person name="Sharon I."/>
            <person name="Castelle C.J."/>
            <person name="Probst A.J."/>
            <person name="Thomas B.C."/>
            <person name="Singh A."/>
            <person name="Wilkins M.J."/>
            <person name="Karaoz U."/>
            <person name="Brodie E.L."/>
            <person name="Williams K.H."/>
            <person name="Hubbard S.S."/>
            <person name="Banfield J.F."/>
        </authorList>
    </citation>
    <scope>NUCLEOTIDE SEQUENCE [LARGE SCALE GENOMIC DNA]</scope>
</reference>
<gene>
    <name evidence="2" type="ORF">A2024_02200</name>
</gene>
<accession>A0A1F5R8F6</accession>
<proteinExistence type="predicted"/>
<evidence type="ECO:0000259" key="1">
    <source>
        <dbReference type="Pfam" id="PF04480"/>
    </source>
</evidence>
<dbReference type="PANTHER" id="PTHR38590:SF1">
    <property type="entry name" value="BLL0828 PROTEIN"/>
    <property type="match status" value="1"/>
</dbReference>
<dbReference type="CDD" id="cd01038">
    <property type="entry name" value="Endonuclease_DUF559"/>
    <property type="match status" value="1"/>
</dbReference>
<dbReference type="SUPFAM" id="SSF52980">
    <property type="entry name" value="Restriction endonuclease-like"/>
    <property type="match status" value="1"/>
</dbReference>
<dbReference type="InterPro" id="IPR007569">
    <property type="entry name" value="DUF559"/>
</dbReference>
<name>A0A1F5R8F6_9BACT</name>
<evidence type="ECO:0000313" key="3">
    <source>
        <dbReference type="Proteomes" id="UP000177230"/>
    </source>
</evidence>
<dbReference type="PANTHER" id="PTHR38590">
    <property type="entry name" value="BLL0828 PROTEIN"/>
    <property type="match status" value="1"/>
</dbReference>
<dbReference type="Gene3D" id="3.40.960.10">
    <property type="entry name" value="VSR Endonuclease"/>
    <property type="match status" value="1"/>
</dbReference>
<comment type="caution">
    <text evidence="2">The sequence shown here is derived from an EMBL/GenBank/DDBJ whole genome shotgun (WGS) entry which is preliminary data.</text>
</comment>
<dbReference type="InterPro" id="IPR047216">
    <property type="entry name" value="Endonuclease_DUF559_bact"/>
</dbReference>
<dbReference type="EMBL" id="MFFM01000039">
    <property type="protein sequence ID" value="OGF10321.1"/>
    <property type="molecule type" value="Genomic_DNA"/>
</dbReference>
<dbReference type="InterPro" id="IPR011335">
    <property type="entry name" value="Restrct_endonuc-II-like"/>
</dbReference>
<dbReference type="AlphaFoldDB" id="A0A1F5R8F6"/>